<dbReference type="GO" id="GO:0034599">
    <property type="term" value="P:cellular response to oxidative stress"/>
    <property type="evidence" value="ECO:0007669"/>
    <property type="project" value="InterPro"/>
</dbReference>
<accession>A0A2I1CPC9</accession>
<dbReference type="EMBL" id="MSZS01000001">
    <property type="protein sequence ID" value="PKX99480.1"/>
    <property type="molecule type" value="Genomic_DNA"/>
</dbReference>
<evidence type="ECO:0000313" key="3">
    <source>
        <dbReference type="Proteomes" id="UP000234474"/>
    </source>
</evidence>
<dbReference type="GeneID" id="36533747"/>
<proteinExistence type="predicted"/>
<reference evidence="3" key="1">
    <citation type="journal article" date="2018" name="Proc. Natl. Acad. Sci. U.S.A.">
        <title>Linking secondary metabolites to gene clusters through genome sequencing of six diverse Aspergillus species.</title>
        <authorList>
            <person name="Kaerboelling I."/>
            <person name="Vesth T.C."/>
            <person name="Frisvad J.C."/>
            <person name="Nybo J.L."/>
            <person name="Theobald S."/>
            <person name="Kuo A."/>
            <person name="Bowyer P."/>
            <person name="Matsuda Y."/>
            <person name="Mondo S."/>
            <person name="Lyhne E.K."/>
            <person name="Kogle M.E."/>
            <person name="Clum A."/>
            <person name="Lipzen A."/>
            <person name="Salamov A."/>
            <person name="Ngan C.Y."/>
            <person name="Daum C."/>
            <person name="Chiniquy J."/>
            <person name="Barry K."/>
            <person name="LaButti K."/>
            <person name="Haridas S."/>
            <person name="Simmons B.A."/>
            <person name="Magnuson J.K."/>
            <person name="Mortensen U.H."/>
            <person name="Larsen T.O."/>
            <person name="Grigoriev I.V."/>
            <person name="Baker S.E."/>
            <person name="Andersen M.R."/>
        </authorList>
    </citation>
    <scope>NUCLEOTIDE SEQUENCE [LARGE SCALE GENOMIC DNA]</scope>
    <source>
        <strain evidence="3">IBT 16806</strain>
    </source>
</reference>
<dbReference type="InterPro" id="IPR013877">
    <property type="entry name" value="YAP-bd/ALF4/Glomulin"/>
</dbReference>
<feature type="region of interest" description="Disordered" evidence="1">
    <location>
        <begin position="194"/>
        <end position="234"/>
    </location>
</feature>
<gene>
    <name evidence="2" type="ORF">P174DRAFT_437941</name>
</gene>
<dbReference type="STRING" id="1392255.A0A2I1CPC9"/>
<dbReference type="InterPro" id="IPR040347">
    <property type="entry name" value="YBP1/2"/>
</dbReference>
<sequence length="676" mass="74625">MAEEEDPLIKALPPATDYLTYLTLLEYQLTPARLPTLHKLLQDETLTTNIGWDLVQLLLPMLPQSLECLQDVARLGNPREVILRVSDALMRLQPDEDDSNAHSPPGDFDAPETQSKSTTSENDRLGEGTTTTPPRYVVQFNSLVAMLSILHSRIQTKSPSRFLATSLQAVLEAYTTLPTSETTIALLEFLRDVSPTKRPAPPPRSASESGVLRVSAASAPDPEAEVQSPSPKSNDEQALVKRFLQFGLIELLKSYLLGLAGPMDPGMSWAIRLHEKLHPETRLPGKASQTDVYCSDNYLKDRDMILAKIIALSSDFGLSDDQLLAIALQPAKNQPAPLDFDEPPKNVEDIPLERHGSLLLLAGRAAMAELFSSGQVPPIPVFPDLARIYSNFIGPVKSPDDVAFGQPQPLLDSLLALTTLSLRNNAIGESTDDKEFYDLLVAVTACTTRQTYSIIRQLPEVIVHSHPSQSTRFKVIRRVLEDEHLLAVKDRAVGWLKKEILAASAQSSNDATNIFLSPHYFSVVFPLLFNSADILLNVSTDIAASWIRFSQTLAPSIHAALSLYYILLQSSTLRTQLQLEKTYPYFRSRFLEPLKTLCHAFETEMTQNGGDGRIEAAVGEEMSQIGMARTVGLISHVVERVEDALENAFRSTDLESSEPSADDIARVDAIRKETVL</sequence>
<dbReference type="PANTHER" id="PTHR28020:SF1">
    <property type="entry name" value="YAP1-BINDING PROTEIN 1-RELATED"/>
    <property type="match status" value="1"/>
</dbReference>
<dbReference type="VEuPathDB" id="FungiDB:P174DRAFT_437941"/>
<organism evidence="2 3">
    <name type="scientific">Aspergillus novofumigatus (strain IBT 16806)</name>
    <dbReference type="NCBI Taxonomy" id="1392255"/>
    <lineage>
        <taxon>Eukaryota</taxon>
        <taxon>Fungi</taxon>
        <taxon>Dikarya</taxon>
        <taxon>Ascomycota</taxon>
        <taxon>Pezizomycotina</taxon>
        <taxon>Eurotiomycetes</taxon>
        <taxon>Eurotiomycetidae</taxon>
        <taxon>Eurotiales</taxon>
        <taxon>Aspergillaceae</taxon>
        <taxon>Aspergillus</taxon>
        <taxon>Aspergillus subgen. Fumigati</taxon>
    </lineage>
</organism>
<comment type="caution">
    <text evidence="2">The sequence shown here is derived from an EMBL/GenBank/DDBJ whole genome shotgun (WGS) entry which is preliminary data.</text>
</comment>
<dbReference type="AlphaFoldDB" id="A0A2I1CPC9"/>
<dbReference type="OMA" id="MQLQPED"/>
<dbReference type="RefSeq" id="XP_024688075.1">
    <property type="nucleotide sequence ID" value="XM_024826422.1"/>
</dbReference>
<name>A0A2I1CPC9_ASPN1</name>
<dbReference type="OrthoDB" id="5396786at2759"/>
<dbReference type="Pfam" id="PF08568">
    <property type="entry name" value="Kinetochor_Ybp2"/>
    <property type="match status" value="1"/>
</dbReference>
<dbReference type="Proteomes" id="UP000234474">
    <property type="component" value="Unassembled WGS sequence"/>
</dbReference>
<dbReference type="GO" id="GO:0005737">
    <property type="term" value="C:cytoplasm"/>
    <property type="evidence" value="ECO:0007669"/>
    <property type="project" value="TreeGrafter"/>
</dbReference>
<keyword evidence="3" id="KW-1185">Reference proteome</keyword>
<evidence type="ECO:0000256" key="1">
    <source>
        <dbReference type="SAM" id="MobiDB-lite"/>
    </source>
</evidence>
<feature type="region of interest" description="Disordered" evidence="1">
    <location>
        <begin position="94"/>
        <end position="133"/>
    </location>
</feature>
<evidence type="ECO:0000313" key="2">
    <source>
        <dbReference type="EMBL" id="PKX99480.1"/>
    </source>
</evidence>
<dbReference type="PANTHER" id="PTHR28020">
    <property type="entry name" value="YAP1-BINDING PROTEIN 1-RELATED"/>
    <property type="match status" value="1"/>
</dbReference>
<protein>
    <submittedName>
        <fullName evidence="2">DUF1760-domain-containing protein</fullName>
    </submittedName>
</protein>